<protein>
    <recommendedName>
        <fullName evidence="3">NlpC/P60 domain-containing protein</fullName>
    </recommendedName>
</protein>
<accession>A0ABS4ALC6</accession>
<gene>
    <name evidence="1" type="ORF">J8J14_24170</name>
</gene>
<organism evidence="1 2">
    <name type="scientific">Pararoseomonas baculiformis</name>
    <dbReference type="NCBI Taxonomy" id="2820812"/>
    <lineage>
        <taxon>Bacteria</taxon>
        <taxon>Pseudomonadati</taxon>
        <taxon>Pseudomonadota</taxon>
        <taxon>Alphaproteobacteria</taxon>
        <taxon>Acetobacterales</taxon>
        <taxon>Acetobacteraceae</taxon>
        <taxon>Pararoseomonas</taxon>
    </lineage>
</organism>
<dbReference type="EMBL" id="JAGIZB010000065">
    <property type="protein sequence ID" value="MBP0447839.1"/>
    <property type="molecule type" value="Genomic_DNA"/>
</dbReference>
<reference evidence="1 2" key="1">
    <citation type="submission" date="2021-03" db="EMBL/GenBank/DDBJ databases">
        <authorList>
            <person name="So Y."/>
        </authorList>
    </citation>
    <scope>NUCLEOTIDE SEQUENCE [LARGE SCALE GENOMIC DNA]</scope>
    <source>
        <strain evidence="1 2">SSH11</strain>
    </source>
</reference>
<keyword evidence="2" id="KW-1185">Reference proteome</keyword>
<proteinExistence type="predicted"/>
<evidence type="ECO:0008006" key="3">
    <source>
        <dbReference type="Google" id="ProtNLM"/>
    </source>
</evidence>
<dbReference type="Proteomes" id="UP000681594">
    <property type="component" value="Unassembled WGS sequence"/>
</dbReference>
<evidence type="ECO:0000313" key="2">
    <source>
        <dbReference type="Proteomes" id="UP000681594"/>
    </source>
</evidence>
<dbReference type="RefSeq" id="WP_209382102.1">
    <property type="nucleotide sequence ID" value="NZ_JAGIZB010000065.1"/>
</dbReference>
<sequence length="313" mass="34305">MAAGASRSGQAAEPPDFNEVIVRAVREVAAPRQGGGYDIRRAFTQDLSYGPSGTVPSSQPPVRVPGPNPTMCVAAVAEVIIEALNLYVKSGAENGLPPEKSVYSMLPVRNWRNGSLRSIRSHIFMYQGADSQGTADALETFGIGKMRDFPSLKPGDFINFNRTRTGHAVVFMGFLDASRQEVPFSKNVMGFRYFSAQGQGRPDGGMGYRDGWFAGQCPSPRTRHDDCDIRAAYEVAANGRVRQNQSLLNCGRMHHPSAWQTEKAQEALRTKTRGIYQGEAVTRGISPDLFAEQKLDEELEALPERYQDGTLGE</sequence>
<name>A0ABS4ALC6_9PROT</name>
<comment type="caution">
    <text evidence="1">The sequence shown here is derived from an EMBL/GenBank/DDBJ whole genome shotgun (WGS) entry which is preliminary data.</text>
</comment>
<evidence type="ECO:0000313" key="1">
    <source>
        <dbReference type="EMBL" id="MBP0447839.1"/>
    </source>
</evidence>